<dbReference type="NCBIfam" id="NF038048">
    <property type="entry name" value="DIP1984_fam"/>
    <property type="match status" value="1"/>
</dbReference>
<dbReference type="Proteomes" id="UP001500339">
    <property type="component" value="Unassembled WGS sequence"/>
</dbReference>
<comment type="caution">
    <text evidence="1">The sequence shown here is derived from an EMBL/GenBank/DDBJ whole genome shotgun (WGS) entry which is preliminary data.</text>
</comment>
<keyword evidence="2" id="KW-1185">Reference proteome</keyword>
<accession>A0ABP3UDC8</accession>
<dbReference type="Gene3D" id="6.10.320.10">
    <property type="match status" value="1"/>
</dbReference>
<dbReference type="EMBL" id="BAAACF010000006">
    <property type="protein sequence ID" value="GAA0729580.1"/>
    <property type="molecule type" value="Genomic_DNA"/>
</dbReference>
<reference evidence="2" key="1">
    <citation type="journal article" date="2019" name="Int. J. Syst. Evol. Microbiol.">
        <title>The Global Catalogue of Microorganisms (GCM) 10K type strain sequencing project: providing services to taxonomists for standard genome sequencing and annotation.</title>
        <authorList>
            <consortium name="The Broad Institute Genomics Platform"/>
            <consortium name="The Broad Institute Genome Sequencing Center for Infectious Disease"/>
            <person name="Wu L."/>
            <person name="Ma J."/>
        </authorList>
    </citation>
    <scope>NUCLEOTIDE SEQUENCE [LARGE SCALE GENOMIC DNA]</scope>
    <source>
        <strain evidence="2">JCM 1405</strain>
    </source>
</reference>
<protein>
    <submittedName>
        <fullName evidence="1">DIP1984 family protein</fullName>
    </submittedName>
</protein>
<evidence type="ECO:0000313" key="2">
    <source>
        <dbReference type="Proteomes" id="UP001500339"/>
    </source>
</evidence>
<organism evidence="1 2">
    <name type="scientific">Clostridium malenominatum</name>
    <dbReference type="NCBI Taxonomy" id="1539"/>
    <lineage>
        <taxon>Bacteria</taxon>
        <taxon>Bacillati</taxon>
        <taxon>Bacillota</taxon>
        <taxon>Clostridia</taxon>
        <taxon>Eubacteriales</taxon>
        <taxon>Clostridiaceae</taxon>
        <taxon>Clostridium</taxon>
    </lineage>
</organism>
<name>A0ABP3UDC8_9CLOT</name>
<evidence type="ECO:0000313" key="1">
    <source>
        <dbReference type="EMBL" id="GAA0729580.1"/>
    </source>
</evidence>
<dbReference type="Pfam" id="PF20935">
    <property type="entry name" value="DUF6847"/>
    <property type="match status" value="1"/>
</dbReference>
<dbReference type="RefSeq" id="WP_343770933.1">
    <property type="nucleotide sequence ID" value="NZ_BAAACF010000006.1"/>
</dbReference>
<gene>
    <name evidence="1" type="ORF">GCM10008905_29730</name>
</gene>
<sequence length="151" mass="17740">MKLAEALILRSDYQKRIEQLKNRLTNNAKIQEGDEPMESPELLLKDLDRCLYEVTDIIKRINKTNSQTKFNDNMTLADALAERERIWDKRLILAHLVEAATVRQDRYSRSEVKFSSTINVSETQKKIDELSKEFRLLDTKIQGMNWNIDLL</sequence>
<dbReference type="CDD" id="cd12208">
    <property type="entry name" value="DIP1984-like"/>
    <property type="match status" value="1"/>
</dbReference>
<proteinExistence type="predicted"/>
<dbReference type="InterPro" id="IPR047741">
    <property type="entry name" value="DIP1984-like"/>
</dbReference>